<feature type="domain" description="Solute-binding protein family 5" evidence="3">
    <location>
        <begin position="103"/>
        <end position="516"/>
    </location>
</feature>
<evidence type="ECO:0000256" key="1">
    <source>
        <dbReference type="ARBA" id="ARBA00022729"/>
    </source>
</evidence>
<evidence type="ECO:0000313" key="5">
    <source>
        <dbReference type="Proteomes" id="UP000321548"/>
    </source>
</evidence>
<dbReference type="AlphaFoldDB" id="A0A5C8NR61"/>
<dbReference type="GO" id="GO:0042884">
    <property type="term" value="P:microcin transport"/>
    <property type="evidence" value="ECO:0007669"/>
    <property type="project" value="TreeGrafter"/>
</dbReference>
<dbReference type="EMBL" id="VDUY01000007">
    <property type="protein sequence ID" value="TXL63822.1"/>
    <property type="molecule type" value="Genomic_DNA"/>
</dbReference>
<dbReference type="PANTHER" id="PTHR30290">
    <property type="entry name" value="PERIPLASMIC BINDING COMPONENT OF ABC TRANSPORTER"/>
    <property type="match status" value="1"/>
</dbReference>
<reference evidence="4 5" key="1">
    <citation type="submission" date="2019-06" db="EMBL/GenBank/DDBJ databases">
        <title>Quisquiliibacterium sp. nov., isolated from a maize field.</title>
        <authorList>
            <person name="Lin S.-Y."/>
            <person name="Tsai C.-F."/>
            <person name="Young C.-C."/>
        </authorList>
    </citation>
    <scope>NUCLEOTIDE SEQUENCE [LARGE SCALE GENOMIC DNA]</scope>
    <source>
        <strain evidence="4 5">CC-CFT501</strain>
    </source>
</reference>
<dbReference type="GO" id="GO:0015833">
    <property type="term" value="P:peptide transport"/>
    <property type="evidence" value="ECO:0007669"/>
    <property type="project" value="TreeGrafter"/>
</dbReference>
<gene>
    <name evidence="4" type="ORF">FHP08_16120</name>
</gene>
<dbReference type="SUPFAM" id="SSF53850">
    <property type="entry name" value="Periplasmic binding protein-like II"/>
    <property type="match status" value="1"/>
</dbReference>
<comment type="caution">
    <text evidence="4">The sequence shown here is derived from an EMBL/GenBank/DDBJ whole genome shotgun (WGS) entry which is preliminary data.</text>
</comment>
<dbReference type="InterPro" id="IPR030678">
    <property type="entry name" value="Peptide/Ni-bd"/>
</dbReference>
<feature type="signal peptide" evidence="2">
    <location>
        <begin position="1"/>
        <end position="28"/>
    </location>
</feature>
<dbReference type="OrthoDB" id="9803988at2"/>
<dbReference type="Gene3D" id="3.10.105.10">
    <property type="entry name" value="Dipeptide-binding Protein, Domain 3"/>
    <property type="match status" value="1"/>
</dbReference>
<dbReference type="InterPro" id="IPR039424">
    <property type="entry name" value="SBP_5"/>
</dbReference>
<keyword evidence="1 2" id="KW-0732">Signal</keyword>
<evidence type="ECO:0000259" key="3">
    <source>
        <dbReference type="Pfam" id="PF00496"/>
    </source>
</evidence>
<dbReference type="GO" id="GO:1904680">
    <property type="term" value="F:peptide transmembrane transporter activity"/>
    <property type="evidence" value="ECO:0007669"/>
    <property type="project" value="TreeGrafter"/>
</dbReference>
<dbReference type="PANTHER" id="PTHR30290:SF64">
    <property type="entry name" value="ABC TRANSPORTER PERIPLASMIC BINDING PROTEIN"/>
    <property type="match status" value="1"/>
</dbReference>
<proteinExistence type="predicted"/>
<sequence length="624" mass="69915">MAIVARALAPLLVSLLALLALPAAPSLAAPSLAWGDQPKYPPGFQAFDYVNPQAPKGGTLNLAGYGSFDKLNPFTLRGLAAAGLGMLMFETLAEPSDDEPFTMYGLLAEDMAFAADGLSITFRLNPAARFWNGDPVTAEDVRHSFEVLTGKRAHPRFRQYFSDVSKVVVVDPRTVRFEFRARNHELHMIIGMQLPIFSRKWGEGRPFDEVVRDEPIASGPYRIERTDWGKSITYRRNPDWWARDLNVRRGMFNFDRVVYKYFSDETARLEGFKAGEFDWVSENSAKNWARGHTGRRYASGEILKREFRHSNPAGMQGFVLNTRRPPLDDPRVRQALGLAFDFEWMNRQVFYGQYVRSPSYFTNSEMQARGLPGPDEKALLEAVRGQVPGLGPAVFGEAPMPPLTDPPGSLRDNLRRALALLKEAGWQVADDGRLRDAGGQALSFEILSYSKGLERVADPWARNLAKLGIEARLRVTDPALYQKRIDDFDYDVAIHVYPASPTPGNELLERFSSAAAAQKGSDNVAGVRDPAVDAVIERLLRSRSRAELVTHAKVLDRLLRHGFYLVPHFHAPTHRVAFRNHLAHPDRLPRYYGAEAWLLKTWWSREAQAAGAASDGPTQRSAAR</sequence>
<dbReference type="Proteomes" id="UP000321548">
    <property type="component" value="Unassembled WGS sequence"/>
</dbReference>
<protein>
    <submittedName>
        <fullName evidence="4">ABC transporter substrate-binding protein</fullName>
    </submittedName>
</protein>
<keyword evidence="5" id="KW-1185">Reference proteome</keyword>
<dbReference type="Pfam" id="PF00496">
    <property type="entry name" value="SBP_bac_5"/>
    <property type="match status" value="1"/>
</dbReference>
<evidence type="ECO:0000313" key="4">
    <source>
        <dbReference type="EMBL" id="TXL63822.1"/>
    </source>
</evidence>
<organism evidence="4 5">
    <name type="scientific">Zeimonas arvi</name>
    <dbReference type="NCBI Taxonomy" id="2498847"/>
    <lineage>
        <taxon>Bacteria</taxon>
        <taxon>Pseudomonadati</taxon>
        <taxon>Pseudomonadota</taxon>
        <taxon>Betaproteobacteria</taxon>
        <taxon>Burkholderiales</taxon>
        <taxon>Burkholderiaceae</taxon>
        <taxon>Zeimonas</taxon>
    </lineage>
</organism>
<dbReference type="GO" id="GO:0030288">
    <property type="term" value="C:outer membrane-bounded periplasmic space"/>
    <property type="evidence" value="ECO:0007669"/>
    <property type="project" value="TreeGrafter"/>
</dbReference>
<name>A0A5C8NR61_9BURK</name>
<dbReference type="InterPro" id="IPR000914">
    <property type="entry name" value="SBP_5_dom"/>
</dbReference>
<dbReference type="RefSeq" id="WP_147705516.1">
    <property type="nucleotide sequence ID" value="NZ_VDUY01000007.1"/>
</dbReference>
<evidence type="ECO:0000256" key="2">
    <source>
        <dbReference type="SAM" id="SignalP"/>
    </source>
</evidence>
<dbReference type="PIRSF" id="PIRSF002741">
    <property type="entry name" value="MppA"/>
    <property type="match status" value="1"/>
</dbReference>
<feature type="chain" id="PRO_5023047643" evidence="2">
    <location>
        <begin position="29"/>
        <end position="624"/>
    </location>
</feature>
<accession>A0A5C8NR61</accession>
<dbReference type="GO" id="GO:0043190">
    <property type="term" value="C:ATP-binding cassette (ABC) transporter complex"/>
    <property type="evidence" value="ECO:0007669"/>
    <property type="project" value="InterPro"/>
</dbReference>
<dbReference type="Gene3D" id="3.40.190.10">
    <property type="entry name" value="Periplasmic binding protein-like II"/>
    <property type="match status" value="1"/>
</dbReference>
<dbReference type="CDD" id="cd08497">
    <property type="entry name" value="MbnE-like"/>
    <property type="match status" value="1"/>
</dbReference>